<gene>
    <name evidence="1" type="ORF">MGAL_10B071316</name>
</gene>
<sequence>MPSIFVLKLEETSAISSFDGHIHQYDNGWLLCFDSWGEFTIEKLLLEEARVFFQEFNTGSCRLDTPCDFRKKKKTVEQTIKESSGGIQSDRIVWSKLPQTPILWPVRVVNQEHLETEIYCYSDNAYHRQSNNKAKDQFCSSDCSYLKSSSLSISSSESLSQYLLSPSKDSIPD</sequence>
<name>A0A8B6F7V2_MYTGA</name>
<evidence type="ECO:0000313" key="2">
    <source>
        <dbReference type="Proteomes" id="UP000596742"/>
    </source>
</evidence>
<organism evidence="1 2">
    <name type="scientific">Mytilus galloprovincialis</name>
    <name type="common">Mediterranean mussel</name>
    <dbReference type="NCBI Taxonomy" id="29158"/>
    <lineage>
        <taxon>Eukaryota</taxon>
        <taxon>Metazoa</taxon>
        <taxon>Spiralia</taxon>
        <taxon>Lophotrochozoa</taxon>
        <taxon>Mollusca</taxon>
        <taxon>Bivalvia</taxon>
        <taxon>Autobranchia</taxon>
        <taxon>Pteriomorphia</taxon>
        <taxon>Mytilida</taxon>
        <taxon>Mytiloidea</taxon>
        <taxon>Mytilidae</taxon>
        <taxon>Mytilinae</taxon>
        <taxon>Mytilus</taxon>
    </lineage>
</organism>
<dbReference type="AlphaFoldDB" id="A0A8B6F7V2"/>
<dbReference type="EMBL" id="UYJE01006451">
    <property type="protein sequence ID" value="VDI46117.1"/>
    <property type="molecule type" value="Genomic_DNA"/>
</dbReference>
<reference evidence="1" key="1">
    <citation type="submission" date="2018-11" db="EMBL/GenBank/DDBJ databases">
        <authorList>
            <person name="Alioto T."/>
            <person name="Alioto T."/>
        </authorList>
    </citation>
    <scope>NUCLEOTIDE SEQUENCE</scope>
</reference>
<protein>
    <submittedName>
        <fullName evidence="1">Uncharacterized protein</fullName>
    </submittedName>
</protein>
<dbReference type="Proteomes" id="UP000596742">
    <property type="component" value="Unassembled WGS sequence"/>
</dbReference>
<proteinExistence type="predicted"/>
<accession>A0A8B6F7V2</accession>
<evidence type="ECO:0000313" key="1">
    <source>
        <dbReference type="EMBL" id="VDI46117.1"/>
    </source>
</evidence>
<comment type="caution">
    <text evidence="1">The sequence shown here is derived from an EMBL/GenBank/DDBJ whole genome shotgun (WGS) entry which is preliminary data.</text>
</comment>
<keyword evidence="2" id="KW-1185">Reference proteome</keyword>